<dbReference type="EMBL" id="JAAAXJ010000001">
    <property type="protein sequence ID" value="NBJ23215.1"/>
    <property type="molecule type" value="Genomic_DNA"/>
</dbReference>
<accession>A0ABW9YUP1</accession>
<keyword evidence="2" id="KW-1185">Reference proteome</keyword>
<gene>
    <name evidence="1" type="ORF">GR303_02420</name>
</gene>
<sequence length="146" mass="16522">MEQFLASLKEVGASDIQRSTPCRRDFKTGLYHCRFEIADSKLELSESLSEKKLVSIKSPKNPDHSGRELHPLIVMATCGIQLKEEAEKVILFLEDAARRDKSKSTLYKIGACGLSMFSSEIWMTPDYSWRFDAENAVQVPVVQAHE</sequence>
<dbReference type="Proteomes" id="UP000818323">
    <property type="component" value="Unassembled WGS sequence"/>
</dbReference>
<name>A0ABW9YUP1_9HYPH</name>
<protein>
    <submittedName>
        <fullName evidence="1">Uncharacterized protein</fullName>
    </submittedName>
</protein>
<organism evidence="1 2">
    <name type="scientific">Microvirga arsenatis</name>
    <dbReference type="NCBI Taxonomy" id="2692265"/>
    <lineage>
        <taxon>Bacteria</taxon>
        <taxon>Pseudomonadati</taxon>
        <taxon>Pseudomonadota</taxon>
        <taxon>Alphaproteobacteria</taxon>
        <taxon>Hyphomicrobiales</taxon>
        <taxon>Methylobacteriaceae</taxon>
        <taxon>Microvirga</taxon>
    </lineage>
</organism>
<evidence type="ECO:0000313" key="2">
    <source>
        <dbReference type="Proteomes" id="UP000818323"/>
    </source>
</evidence>
<comment type="caution">
    <text evidence="1">The sequence shown here is derived from an EMBL/GenBank/DDBJ whole genome shotgun (WGS) entry which is preliminary data.</text>
</comment>
<reference evidence="1 2" key="1">
    <citation type="submission" date="2020-01" db="EMBL/GenBank/DDBJ databases">
        <title>Microvirga sp. nov., an arsenate reduction bacterium isolated from Tibet hotspring sediments.</title>
        <authorList>
            <person name="Yuan C.-G."/>
        </authorList>
    </citation>
    <scope>NUCLEOTIDE SEQUENCE [LARGE SCALE GENOMIC DNA]</scope>
    <source>
        <strain evidence="1 2">SYSU G3D203</strain>
    </source>
</reference>
<dbReference type="RefSeq" id="WP_161721803.1">
    <property type="nucleotide sequence ID" value="NZ_JAAAXI010000002.1"/>
</dbReference>
<evidence type="ECO:0000313" key="1">
    <source>
        <dbReference type="EMBL" id="NBJ23215.1"/>
    </source>
</evidence>
<proteinExistence type="predicted"/>